<dbReference type="PROSITE" id="PS51677">
    <property type="entry name" value="NODB"/>
    <property type="match status" value="1"/>
</dbReference>
<evidence type="ECO:0000259" key="1">
    <source>
        <dbReference type="PROSITE" id="PS51677"/>
    </source>
</evidence>
<dbReference type="Gene3D" id="3.20.20.370">
    <property type="entry name" value="Glycoside hydrolase/deacetylase"/>
    <property type="match status" value="1"/>
</dbReference>
<reference evidence="2 3" key="1">
    <citation type="submission" date="2020-01" db="EMBL/GenBank/DDBJ databases">
        <title>Whole genome sequence of Heliobacterium gestii DSM 11169.</title>
        <authorList>
            <person name="Kyndt J.A."/>
            <person name="Meyer T.E."/>
        </authorList>
    </citation>
    <scope>NUCLEOTIDE SEQUENCE [LARGE SCALE GENOMIC DNA]</scope>
    <source>
        <strain evidence="2 3">DSM 11169</strain>
    </source>
</reference>
<proteinExistence type="predicted"/>
<dbReference type="GO" id="GO:0005975">
    <property type="term" value="P:carbohydrate metabolic process"/>
    <property type="evidence" value="ECO:0007669"/>
    <property type="project" value="InterPro"/>
</dbReference>
<sequence>MEHRLRSIIIPLMKLFFLSFAFFFLIQTGMYISQLAPEKRSELAMNIFPWLFTHEVVAMAGEVNYPIDDVTLTQGIIFAEQQHLADAEAASGRVLDGTGRNGEAGSGQQATTPILSISAPVGAHKSSTKVAYLTFDDGPSDITPQVLDILHRYGIEATFFVIGNQAESRPDTIRRIHSEGHLIGNHTYSHRYRQIYASPLAFIQDLQQGEEVLNQLLNERPKHVRAPGGTLGNMSSELIKQLTSQGYVLHDWNVDSKDTSAPIVGAESIRMQVLRQAADKQNAVILFHDGPGKITLPSALPAIIEGLKKQGFMFKSLDHIERPVVMYQN</sequence>
<dbReference type="CDD" id="cd10944">
    <property type="entry name" value="CE4_SmPgdA_like"/>
    <property type="match status" value="1"/>
</dbReference>
<dbReference type="Pfam" id="PF01522">
    <property type="entry name" value="Polysacc_deac_1"/>
    <property type="match status" value="1"/>
</dbReference>
<protein>
    <submittedName>
        <fullName evidence="2">Polysaccharide deacetylase family protein</fullName>
    </submittedName>
</protein>
<dbReference type="SUPFAM" id="SSF88713">
    <property type="entry name" value="Glycoside hydrolase/deacetylase"/>
    <property type="match status" value="1"/>
</dbReference>
<comment type="caution">
    <text evidence="2">The sequence shown here is derived from an EMBL/GenBank/DDBJ whole genome shotgun (WGS) entry which is preliminary data.</text>
</comment>
<dbReference type="PANTHER" id="PTHR10587">
    <property type="entry name" value="GLYCOSYL TRANSFERASE-RELATED"/>
    <property type="match status" value="1"/>
</dbReference>
<dbReference type="GO" id="GO:0016810">
    <property type="term" value="F:hydrolase activity, acting on carbon-nitrogen (but not peptide) bonds"/>
    <property type="evidence" value="ECO:0007669"/>
    <property type="project" value="InterPro"/>
</dbReference>
<evidence type="ECO:0000313" key="3">
    <source>
        <dbReference type="Proteomes" id="UP000471031"/>
    </source>
</evidence>
<feature type="domain" description="NodB homology" evidence="1">
    <location>
        <begin position="129"/>
        <end position="315"/>
    </location>
</feature>
<dbReference type="InterPro" id="IPR050248">
    <property type="entry name" value="Polysacc_deacetylase_ArnD"/>
</dbReference>
<gene>
    <name evidence="2" type="ORF">GTO89_11810</name>
</gene>
<dbReference type="AlphaFoldDB" id="A0A845LC21"/>
<dbReference type="PANTHER" id="PTHR10587:SF125">
    <property type="entry name" value="POLYSACCHARIDE DEACETYLASE YHEN-RELATED"/>
    <property type="match status" value="1"/>
</dbReference>
<dbReference type="RefSeq" id="WP_161262303.1">
    <property type="nucleotide sequence ID" value="NZ_JAFBDC010000008.1"/>
</dbReference>
<organism evidence="2 3">
    <name type="scientific">Heliomicrobium gestii</name>
    <name type="common">Heliobacterium gestii</name>
    <dbReference type="NCBI Taxonomy" id="2699"/>
    <lineage>
        <taxon>Bacteria</taxon>
        <taxon>Bacillati</taxon>
        <taxon>Bacillota</taxon>
        <taxon>Clostridia</taxon>
        <taxon>Eubacteriales</taxon>
        <taxon>Heliobacteriaceae</taxon>
        <taxon>Heliomicrobium</taxon>
    </lineage>
</organism>
<keyword evidence="3" id="KW-1185">Reference proteome</keyword>
<dbReference type="EMBL" id="WXEX01000010">
    <property type="protein sequence ID" value="MZP43728.1"/>
    <property type="molecule type" value="Genomic_DNA"/>
</dbReference>
<evidence type="ECO:0000313" key="2">
    <source>
        <dbReference type="EMBL" id="MZP43728.1"/>
    </source>
</evidence>
<dbReference type="InterPro" id="IPR002509">
    <property type="entry name" value="NODB_dom"/>
</dbReference>
<dbReference type="InterPro" id="IPR011330">
    <property type="entry name" value="Glyco_hydro/deAcase_b/a-brl"/>
</dbReference>
<dbReference type="Proteomes" id="UP000471031">
    <property type="component" value="Unassembled WGS sequence"/>
</dbReference>
<dbReference type="OrthoDB" id="258610at2"/>
<accession>A0A845LC21</accession>
<name>A0A845LC21_HELGE</name>